<dbReference type="InterPro" id="IPR013986">
    <property type="entry name" value="DExx_box_DNA_helicase_dom_sf"/>
</dbReference>
<evidence type="ECO:0000259" key="16">
    <source>
        <dbReference type="PROSITE" id="PS51198"/>
    </source>
</evidence>
<dbReference type="InterPro" id="IPR038726">
    <property type="entry name" value="PDDEXK_AddAB-type"/>
</dbReference>
<dbReference type="EMBL" id="PCYK01000021">
    <property type="protein sequence ID" value="PIR45904.1"/>
    <property type="molecule type" value="Genomic_DNA"/>
</dbReference>
<dbReference type="InterPro" id="IPR027417">
    <property type="entry name" value="P-loop_NTPase"/>
</dbReference>
<accession>A0A2H0RIP8</accession>
<dbReference type="PANTHER" id="PTHR11070:SF2">
    <property type="entry name" value="ATP-DEPENDENT DNA HELICASE SRS2"/>
    <property type="match status" value="1"/>
</dbReference>
<evidence type="ECO:0000256" key="5">
    <source>
        <dbReference type="ARBA" id="ARBA00022801"/>
    </source>
</evidence>
<feature type="domain" description="UvrD-like helicase ATP-binding" evidence="16">
    <location>
        <begin position="11"/>
        <end position="331"/>
    </location>
</feature>
<evidence type="ECO:0000256" key="14">
    <source>
        <dbReference type="ARBA" id="ARBA00048988"/>
    </source>
</evidence>
<evidence type="ECO:0000259" key="17">
    <source>
        <dbReference type="PROSITE" id="PS51217"/>
    </source>
</evidence>
<dbReference type="PANTHER" id="PTHR11070">
    <property type="entry name" value="UVRD / RECB / PCRA DNA HELICASE FAMILY MEMBER"/>
    <property type="match status" value="1"/>
</dbReference>
<comment type="similarity">
    <text evidence="1">Belongs to the helicase family. UvrD subfamily.</text>
</comment>
<dbReference type="EC" id="5.6.2.4" evidence="13"/>
<keyword evidence="5 15" id="KW-0378">Hydrolase</keyword>
<comment type="catalytic activity">
    <reaction evidence="12">
        <text>Couples ATP hydrolysis with the unwinding of duplex DNA by translocating in the 3'-5' direction.</text>
        <dbReference type="EC" id="5.6.2.4"/>
    </reaction>
</comment>
<evidence type="ECO:0000256" key="12">
    <source>
        <dbReference type="ARBA" id="ARBA00034617"/>
    </source>
</evidence>
<keyword evidence="10" id="KW-0234">DNA repair</keyword>
<dbReference type="Pfam" id="PF13361">
    <property type="entry name" value="UvrD_C"/>
    <property type="match status" value="2"/>
</dbReference>
<feature type="domain" description="UvrD-like helicase C-terminal" evidence="17">
    <location>
        <begin position="332"/>
        <end position="600"/>
    </location>
</feature>
<keyword evidence="3 15" id="KW-0547">Nucleotide-binding</keyword>
<evidence type="ECO:0000256" key="10">
    <source>
        <dbReference type="ARBA" id="ARBA00023204"/>
    </source>
</evidence>
<protein>
    <recommendedName>
        <fullName evidence="13">DNA 3'-5' helicase</fullName>
        <ecNumber evidence="13">5.6.2.4</ecNumber>
    </recommendedName>
</protein>
<dbReference type="GO" id="GO:0000725">
    <property type="term" value="P:recombinational repair"/>
    <property type="evidence" value="ECO:0007669"/>
    <property type="project" value="TreeGrafter"/>
</dbReference>
<dbReference type="Gene3D" id="3.40.50.300">
    <property type="entry name" value="P-loop containing nucleotide triphosphate hydrolases"/>
    <property type="match status" value="2"/>
</dbReference>
<dbReference type="Proteomes" id="UP000230431">
    <property type="component" value="Unassembled WGS sequence"/>
</dbReference>
<dbReference type="Gene3D" id="1.10.486.10">
    <property type="entry name" value="PCRA, domain 4"/>
    <property type="match status" value="1"/>
</dbReference>
<dbReference type="InterPro" id="IPR000212">
    <property type="entry name" value="DNA_helicase_UvrD/REP"/>
</dbReference>
<keyword evidence="2" id="KW-0540">Nuclease</keyword>
<evidence type="ECO:0000256" key="15">
    <source>
        <dbReference type="PROSITE-ProRule" id="PRU00560"/>
    </source>
</evidence>
<sequence>MTNVEFEQAMAKLNPAQREAVEAIEGPVMVIAGPGTGKTQILTLRIANILLQTDTPPSGILALTFTEAGQKAMKRRLRHFVGGRADEVGIFTYHGFAASVLAEFGEHFPHLARARQLSEVEAETLVREILREKRFAKLRPLGEPEFYVHKIIHAIADCRKEAWTPELTANHARQEIERLKNDPASLATRGATKGQLKATVKNEIIKAERTIIFSEVYERYETAKREQKGYDFDDLIFEVLQALESDELLLQLLQEKYLYLLVDEHQDTNNAQNLLIKKIADFYDEPNLFVVGDEKQAIYRFQGASVRNFLAFQTRWPTMKIISLTENYRSPQDLLDATFAMIEHNYDQGEHELLRQPLRSPDLKKDQSASVLVPGVTVVSAPNDVTAEEYLINQIKDIVEREPERTVAVIGRTNREVSRALACLVAAGVPVVAERGTDIFAQPFGVLYFKLLEFLADESQLEALAYTLAGGLWGLDLARSSGLIKRLRSGRLPDFEKELPDLAVLKKRIARSGSLEFLIMAVELSGLAKVVAADPASAQGWRAIIDLAKDLARSKGLEDPRLLIAELLAYRQMAETRVIKLASGATDAPVVVMTAHGAKGLEYDYVFLPYAVDESWFPKGRGRSFVWPEAGDDGDETRDARRLFYVALTRAKRSATIISYLVDVSGRNYSPLRFVSELAPERVTQIALPKFSGSLPAPVGNLIEKDLTESREYAKRLLLEQGLSVTALNHFSDCPSKFFYKSILKLPEPPNPASEKGNAMHEALAAIWSLPKKSESAMIGLMSETIKNYFQHSLLPAYEREAALDELLVAVSPVAVALADHFAQAGRVVAEKWQETVFAGEFGGWPVALPLHGKLDAVIDQPKQILVYDYKTKLAMSESAIRGETKNDDGNYFRQLVFYRILLTEMAQGRTVLPALVFVKPDEKGRCPTVALPVTAGDVSRVEKEIQTLIDSVWSGRFLTDRCADPACEFCRLRELTGDN</sequence>
<keyword evidence="8 15" id="KW-0067">ATP-binding</keyword>
<dbReference type="InterPro" id="IPR014016">
    <property type="entry name" value="UvrD-like_ATP-bd"/>
</dbReference>
<keyword evidence="4" id="KW-0227">DNA damage</keyword>
<dbReference type="CDD" id="cd17932">
    <property type="entry name" value="DEXQc_UvrD"/>
    <property type="match status" value="1"/>
</dbReference>
<comment type="catalytic activity">
    <reaction evidence="14">
        <text>ATP + H2O = ADP + phosphate + H(+)</text>
        <dbReference type="Rhea" id="RHEA:13065"/>
        <dbReference type="ChEBI" id="CHEBI:15377"/>
        <dbReference type="ChEBI" id="CHEBI:15378"/>
        <dbReference type="ChEBI" id="CHEBI:30616"/>
        <dbReference type="ChEBI" id="CHEBI:43474"/>
        <dbReference type="ChEBI" id="CHEBI:456216"/>
        <dbReference type="EC" id="5.6.2.4"/>
    </reaction>
</comment>
<dbReference type="PROSITE" id="PS51217">
    <property type="entry name" value="UVRD_HELICASE_CTER"/>
    <property type="match status" value="1"/>
</dbReference>
<dbReference type="GO" id="GO:0043138">
    <property type="term" value="F:3'-5' DNA helicase activity"/>
    <property type="evidence" value="ECO:0007669"/>
    <property type="project" value="UniProtKB-EC"/>
</dbReference>
<evidence type="ECO:0000256" key="1">
    <source>
        <dbReference type="ARBA" id="ARBA00009922"/>
    </source>
</evidence>
<evidence type="ECO:0000256" key="11">
    <source>
        <dbReference type="ARBA" id="ARBA00023235"/>
    </source>
</evidence>
<name>A0A2H0RIP8_9BACT</name>
<dbReference type="Pfam" id="PF00580">
    <property type="entry name" value="UvrD-helicase"/>
    <property type="match status" value="1"/>
</dbReference>
<dbReference type="SUPFAM" id="SSF52540">
    <property type="entry name" value="P-loop containing nucleoside triphosphate hydrolases"/>
    <property type="match status" value="1"/>
</dbReference>
<keyword evidence="7" id="KW-0269">Exonuclease</keyword>
<dbReference type="PROSITE" id="PS51198">
    <property type="entry name" value="UVRD_HELICASE_ATP_BIND"/>
    <property type="match status" value="1"/>
</dbReference>
<keyword evidence="9" id="KW-0238">DNA-binding</keyword>
<dbReference type="InterPro" id="IPR011604">
    <property type="entry name" value="PDDEXK-like_dom_sf"/>
</dbReference>
<evidence type="ECO:0000256" key="9">
    <source>
        <dbReference type="ARBA" id="ARBA00023125"/>
    </source>
</evidence>
<keyword evidence="11" id="KW-0413">Isomerase</keyword>
<dbReference type="GO" id="GO:0004527">
    <property type="term" value="F:exonuclease activity"/>
    <property type="evidence" value="ECO:0007669"/>
    <property type="project" value="UniProtKB-KW"/>
</dbReference>
<proteinExistence type="inferred from homology"/>
<feature type="binding site" evidence="15">
    <location>
        <begin position="32"/>
        <end position="39"/>
    </location>
    <ligand>
        <name>ATP</name>
        <dbReference type="ChEBI" id="CHEBI:30616"/>
    </ligand>
</feature>
<evidence type="ECO:0000313" key="19">
    <source>
        <dbReference type="Proteomes" id="UP000230431"/>
    </source>
</evidence>
<evidence type="ECO:0000256" key="8">
    <source>
        <dbReference type="ARBA" id="ARBA00022840"/>
    </source>
</evidence>
<evidence type="ECO:0000256" key="4">
    <source>
        <dbReference type="ARBA" id="ARBA00022763"/>
    </source>
</evidence>
<evidence type="ECO:0000256" key="7">
    <source>
        <dbReference type="ARBA" id="ARBA00022839"/>
    </source>
</evidence>
<evidence type="ECO:0000256" key="6">
    <source>
        <dbReference type="ARBA" id="ARBA00022806"/>
    </source>
</evidence>
<dbReference type="GO" id="GO:0005524">
    <property type="term" value="F:ATP binding"/>
    <property type="evidence" value="ECO:0007669"/>
    <property type="project" value="UniProtKB-UniRule"/>
</dbReference>
<dbReference type="Gene3D" id="3.90.320.10">
    <property type="match status" value="1"/>
</dbReference>
<reference evidence="18 19" key="1">
    <citation type="submission" date="2017-09" db="EMBL/GenBank/DDBJ databases">
        <title>Depth-based differentiation of microbial function through sediment-hosted aquifers and enrichment of novel symbionts in the deep terrestrial subsurface.</title>
        <authorList>
            <person name="Probst A.J."/>
            <person name="Ladd B."/>
            <person name="Jarett J.K."/>
            <person name="Geller-Mcgrath D.E."/>
            <person name="Sieber C.M."/>
            <person name="Emerson J.B."/>
            <person name="Anantharaman K."/>
            <person name="Thomas B.C."/>
            <person name="Malmstrom R."/>
            <person name="Stieglmeier M."/>
            <person name="Klingl A."/>
            <person name="Woyke T."/>
            <person name="Ryan C.M."/>
            <person name="Banfield J.F."/>
        </authorList>
    </citation>
    <scope>NUCLEOTIDE SEQUENCE [LARGE SCALE GENOMIC DNA]</scope>
    <source>
        <strain evidence="18">CG10_big_fil_rev_8_21_14_0_10_49_38</strain>
    </source>
</reference>
<organism evidence="18 19">
    <name type="scientific">Candidatus Vogelbacteria bacterium CG10_big_fil_rev_8_21_14_0_10_49_38</name>
    <dbReference type="NCBI Taxonomy" id="1975043"/>
    <lineage>
        <taxon>Bacteria</taxon>
        <taxon>Candidatus Vogeliibacteriota</taxon>
    </lineage>
</organism>
<dbReference type="AlphaFoldDB" id="A0A2H0RIP8"/>
<evidence type="ECO:0000256" key="2">
    <source>
        <dbReference type="ARBA" id="ARBA00022722"/>
    </source>
</evidence>
<evidence type="ECO:0000256" key="13">
    <source>
        <dbReference type="ARBA" id="ARBA00034808"/>
    </source>
</evidence>
<dbReference type="GO" id="GO:0003677">
    <property type="term" value="F:DNA binding"/>
    <property type="evidence" value="ECO:0007669"/>
    <property type="project" value="UniProtKB-KW"/>
</dbReference>
<comment type="caution">
    <text evidence="18">The sequence shown here is derived from an EMBL/GenBank/DDBJ whole genome shotgun (WGS) entry which is preliminary data.</text>
</comment>
<keyword evidence="6 15" id="KW-0347">Helicase</keyword>
<evidence type="ECO:0000313" key="18">
    <source>
        <dbReference type="EMBL" id="PIR45904.1"/>
    </source>
</evidence>
<evidence type="ECO:0000256" key="3">
    <source>
        <dbReference type="ARBA" id="ARBA00022741"/>
    </source>
</evidence>
<dbReference type="Pfam" id="PF12705">
    <property type="entry name" value="PDDEXK_1"/>
    <property type="match status" value="1"/>
</dbReference>
<dbReference type="Gene3D" id="1.10.10.160">
    <property type="match status" value="1"/>
</dbReference>
<gene>
    <name evidence="18" type="ORF">COV08_02630</name>
</gene>
<dbReference type="InterPro" id="IPR014017">
    <property type="entry name" value="DNA_helicase_UvrD-like_C"/>
</dbReference>